<dbReference type="AlphaFoldDB" id="A0A6J7FDZ5"/>
<name>A0A6J7FDZ5_9ZZZZ</name>
<dbReference type="PANTHER" id="PTHR30483">
    <property type="entry name" value="LEUCINE-SPECIFIC-BINDING PROTEIN"/>
    <property type="match status" value="1"/>
</dbReference>
<organism evidence="5">
    <name type="scientific">freshwater metagenome</name>
    <dbReference type="NCBI Taxonomy" id="449393"/>
    <lineage>
        <taxon>unclassified sequences</taxon>
        <taxon>metagenomes</taxon>
        <taxon>ecological metagenomes</taxon>
    </lineage>
</organism>
<keyword evidence="1" id="KW-0732">Signal</keyword>
<dbReference type="Gene3D" id="3.40.50.2300">
    <property type="match status" value="2"/>
</dbReference>
<dbReference type="Pfam" id="PF13458">
    <property type="entry name" value="Peripla_BP_6"/>
    <property type="match status" value="1"/>
</dbReference>
<dbReference type="InterPro" id="IPR006311">
    <property type="entry name" value="TAT_signal"/>
</dbReference>
<proteinExistence type="predicted"/>
<dbReference type="InterPro" id="IPR051010">
    <property type="entry name" value="BCAA_transport"/>
</dbReference>
<accession>A0A6J7FDZ5</accession>
<dbReference type="PANTHER" id="PTHR30483:SF6">
    <property type="entry name" value="PERIPLASMIC BINDING PROTEIN OF ABC TRANSPORTER FOR NATURAL AMINO ACIDS"/>
    <property type="match status" value="1"/>
</dbReference>
<dbReference type="InterPro" id="IPR028082">
    <property type="entry name" value="Peripla_BP_I"/>
</dbReference>
<reference evidence="5" key="1">
    <citation type="submission" date="2020-05" db="EMBL/GenBank/DDBJ databases">
        <authorList>
            <person name="Chiriac C."/>
            <person name="Salcher M."/>
            <person name="Ghai R."/>
            <person name="Kavagutti S V."/>
        </authorList>
    </citation>
    <scope>NUCLEOTIDE SEQUENCE</scope>
</reference>
<sequence length="420" mass="43598">MSLHRRRFIALFSSLATMAGLVACSDSGSTATPDSTPQVSTTAAPQVSDGVFRLGLLIPQTGSVDDSGESLTQVATNAIDVVNAAGGILGHDIELVVRDEGSDSATALAAIDDFISEDHIDALIGPMSSPIALSVLPLLVENKIGSCSPTATAVSLASFPDNGLFVRTTPSDILASEAMAQLIEQTGVIESLVAYPDDPYGRAFVAEIRRSLAVQGIAIVNEVAYDTDSTDYAPIAKKLTANANSVITLIGDSESGGRLLNSLLDTQSANKIIVNDALSQVDLGSNSNLDSEMREKIVGVAVDAFAGTDPDNNALVPAFSAAVVDCVNLIALAAIASKSDIADVFMAQVPVVSRGGSGCNLFDDCLALLDQSLNIDYNGVTGLLDLDPNGDPSRAQFVTFGFDDQGRSEFKERINVVASP</sequence>
<evidence type="ECO:0000313" key="4">
    <source>
        <dbReference type="EMBL" id="CAB4816461.1"/>
    </source>
</evidence>
<evidence type="ECO:0000313" key="5">
    <source>
        <dbReference type="EMBL" id="CAB4893341.1"/>
    </source>
</evidence>
<dbReference type="EMBL" id="CAEZYH010000169">
    <property type="protein sequence ID" value="CAB4736425.1"/>
    <property type="molecule type" value="Genomic_DNA"/>
</dbReference>
<evidence type="ECO:0000313" key="3">
    <source>
        <dbReference type="EMBL" id="CAB4736425.1"/>
    </source>
</evidence>
<gene>
    <name evidence="3" type="ORF">UFOPK2658_02018</name>
    <name evidence="4" type="ORF">UFOPK3004_01580</name>
    <name evidence="5" type="ORF">UFOPK3494_00522</name>
    <name evidence="6" type="ORF">UFOPK4134_00785</name>
</gene>
<dbReference type="PROSITE" id="PS51257">
    <property type="entry name" value="PROKAR_LIPOPROTEIN"/>
    <property type="match status" value="1"/>
</dbReference>
<evidence type="ECO:0000313" key="6">
    <source>
        <dbReference type="EMBL" id="CAB5028923.1"/>
    </source>
</evidence>
<dbReference type="InterPro" id="IPR028081">
    <property type="entry name" value="Leu-bd"/>
</dbReference>
<dbReference type="EMBL" id="CAFBMF010000022">
    <property type="protein sequence ID" value="CAB4893341.1"/>
    <property type="molecule type" value="Genomic_DNA"/>
</dbReference>
<dbReference type="EMBL" id="CAFBPS010000047">
    <property type="protein sequence ID" value="CAB5028923.1"/>
    <property type="molecule type" value="Genomic_DNA"/>
</dbReference>
<evidence type="ECO:0000259" key="2">
    <source>
        <dbReference type="Pfam" id="PF13458"/>
    </source>
</evidence>
<dbReference type="PROSITE" id="PS51318">
    <property type="entry name" value="TAT"/>
    <property type="match status" value="1"/>
</dbReference>
<dbReference type="EMBL" id="CAFAAL010000186">
    <property type="protein sequence ID" value="CAB4816461.1"/>
    <property type="molecule type" value="Genomic_DNA"/>
</dbReference>
<evidence type="ECO:0000256" key="1">
    <source>
        <dbReference type="ARBA" id="ARBA00022729"/>
    </source>
</evidence>
<protein>
    <submittedName>
        <fullName evidence="5">Unannotated protein</fullName>
    </submittedName>
</protein>
<feature type="domain" description="Leucine-binding protein" evidence="2">
    <location>
        <begin position="53"/>
        <end position="263"/>
    </location>
</feature>
<dbReference type="SUPFAM" id="SSF53822">
    <property type="entry name" value="Periplasmic binding protein-like I"/>
    <property type="match status" value="1"/>
</dbReference>